<dbReference type="Proteomes" id="UP001155110">
    <property type="component" value="Unassembled WGS sequence"/>
</dbReference>
<evidence type="ECO:0000313" key="1">
    <source>
        <dbReference type="EMBL" id="MCS4122399.1"/>
    </source>
</evidence>
<evidence type="ECO:0000313" key="3">
    <source>
        <dbReference type="Proteomes" id="UP001155144"/>
    </source>
</evidence>
<proteinExistence type="predicted"/>
<dbReference type="EMBL" id="JANTZM010000051">
    <property type="protein sequence ID" value="MCS4159586.1"/>
    <property type="molecule type" value="Genomic_DNA"/>
</dbReference>
<protein>
    <submittedName>
        <fullName evidence="1">OsmC-like protein</fullName>
    </submittedName>
</protein>
<dbReference type="InterPro" id="IPR003718">
    <property type="entry name" value="OsmC/Ohr_fam"/>
</dbReference>
<name>A0A9X2PNI8_9BACT</name>
<dbReference type="Pfam" id="PF02566">
    <property type="entry name" value="OsmC"/>
    <property type="match status" value="1"/>
</dbReference>
<reference evidence="1" key="1">
    <citation type="submission" date="2022-08" db="EMBL/GenBank/DDBJ databases">
        <title>Genomic Encyclopedia of Type Strains, Phase V (KMG-V): Genome sequencing to study the core and pangenomes of soil and plant-associated prokaryotes.</title>
        <authorList>
            <person name="Whitman W."/>
        </authorList>
    </citation>
    <scope>NUCLEOTIDE SEQUENCE</scope>
    <source>
        <strain evidence="2">SP3002</strain>
        <strain evidence="1">SP3026</strain>
    </source>
</reference>
<dbReference type="SUPFAM" id="SSF82784">
    <property type="entry name" value="OsmC-like"/>
    <property type="match status" value="1"/>
</dbReference>
<evidence type="ECO:0000313" key="2">
    <source>
        <dbReference type="EMBL" id="MCS4159586.1"/>
    </source>
</evidence>
<gene>
    <name evidence="1" type="ORF">GGP45_002759</name>
    <name evidence="2" type="ORF">GGP99_003579</name>
</gene>
<dbReference type="InterPro" id="IPR015946">
    <property type="entry name" value="KH_dom-like_a/b"/>
</dbReference>
<accession>A0A9X2PNI8</accession>
<dbReference type="RefSeq" id="WP_259040326.1">
    <property type="nucleotide sequence ID" value="NZ_JANTZA010000047.1"/>
</dbReference>
<dbReference type="InterPro" id="IPR036102">
    <property type="entry name" value="OsmC/Ohrsf"/>
</dbReference>
<organism evidence="1 3">
    <name type="scientific">Salinibacter ruber</name>
    <dbReference type="NCBI Taxonomy" id="146919"/>
    <lineage>
        <taxon>Bacteria</taxon>
        <taxon>Pseudomonadati</taxon>
        <taxon>Rhodothermota</taxon>
        <taxon>Rhodothermia</taxon>
        <taxon>Rhodothermales</taxon>
        <taxon>Salinibacteraceae</taxon>
        <taxon>Salinibacter</taxon>
    </lineage>
</organism>
<dbReference type="Gene3D" id="3.30.300.20">
    <property type="match status" value="1"/>
</dbReference>
<dbReference type="AlphaFoldDB" id="A0A9X2PNI8"/>
<dbReference type="EMBL" id="JANUBL010000005">
    <property type="protein sequence ID" value="MCS4122399.1"/>
    <property type="molecule type" value="Genomic_DNA"/>
</dbReference>
<sequence length="143" mass="15199">MNVTAEHAAGTYRSVVDNGRDHDVVLDLPETLDGDDQGPTALELSGMALAGCISTIWAKVAHNSNVDYREIEVEVSLNKADAASPFAASEAVVRVESEADPDRLERVLDKTMEACPVGRLFEEAGVETETTLVQTSLAPNGTA</sequence>
<comment type="caution">
    <text evidence="1">The sequence shown here is derived from an EMBL/GenBank/DDBJ whole genome shotgun (WGS) entry which is preliminary data.</text>
</comment>
<dbReference type="Proteomes" id="UP001155144">
    <property type="component" value="Unassembled WGS sequence"/>
</dbReference>